<reference evidence="4" key="2">
    <citation type="submission" date="2021-02" db="EMBL/GenBank/DDBJ databases">
        <authorList>
            <person name="Kimball J.A."/>
            <person name="Haas M.W."/>
            <person name="Macchietto M."/>
            <person name="Kono T."/>
            <person name="Duquette J."/>
            <person name="Shao M."/>
        </authorList>
    </citation>
    <scope>NUCLEOTIDE SEQUENCE</scope>
    <source>
        <tissue evidence="4">Fresh leaf tissue</tissue>
    </source>
</reference>
<organism evidence="4 5">
    <name type="scientific">Zizania palustris</name>
    <name type="common">Northern wild rice</name>
    <dbReference type="NCBI Taxonomy" id="103762"/>
    <lineage>
        <taxon>Eukaryota</taxon>
        <taxon>Viridiplantae</taxon>
        <taxon>Streptophyta</taxon>
        <taxon>Embryophyta</taxon>
        <taxon>Tracheophyta</taxon>
        <taxon>Spermatophyta</taxon>
        <taxon>Magnoliopsida</taxon>
        <taxon>Liliopsida</taxon>
        <taxon>Poales</taxon>
        <taxon>Poaceae</taxon>
        <taxon>BOP clade</taxon>
        <taxon>Oryzoideae</taxon>
        <taxon>Oryzeae</taxon>
        <taxon>Zizaniinae</taxon>
        <taxon>Zizania</taxon>
    </lineage>
</organism>
<dbReference type="PANTHER" id="PTHR33172:SF103">
    <property type="entry name" value="PROTEIN OXIDATIVE STRESS 3"/>
    <property type="match status" value="1"/>
</dbReference>
<dbReference type="AlphaFoldDB" id="A0A8J5TLC9"/>
<evidence type="ECO:0000256" key="2">
    <source>
        <dbReference type="ARBA" id="ARBA00023242"/>
    </source>
</evidence>
<dbReference type="GO" id="GO:0005634">
    <property type="term" value="C:nucleus"/>
    <property type="evidence" value="ECO:0007669"/>
    <property type="project" value="UniProtKB-SubCell"/>
</dbReference>
<gene>
    <name evidence="4" type="ORF">GUJ93_ZPchr0014g46719</name>
</gene>
<evidence type="ECO:0000256" key="3">
    <source>
        <dbReference type="SAM" id="MobiDB-lite"/>
    </source>
</evidence>
<feature type="region of interest" description="Disordered" evidence="3">
    <location>
        <begin position="20"/>
        <end position="62"/>
    </location>
</feature>
<comment type="subcellular location">
    <subcellularLocation>
        <location evidence="1">Nucleus</location>
    </subcellularLocation>
</comment>
<feature type="compositionally biased region" description="Low complexity" evidence="3">
    <location>
        <begin position="28"/>
        <end position="37"/>
    </location>
</feature>
<protein>
    <submittedName>
        <fullName evidence="4">Uncharacterized protein</fullName>
    </submittedName>
</protein>
<dbReference type="GO" id="GO:0006950">
    <property type="term" value="P:response to stress"/>
    <property type="evidence" value="ECO:0007669"/>
    <property type="project" value="UniProtKB-ARBA"/>
</dbReference>
<evidence type="ECO:0000256" key="1">
    <source>
        <dbReference type="ARBA" id="ARBA00004123"/>
    </source>
</evidence>
<dbReference type="EMBL" id="JAAALK010000086">
    <property type="protein sequence ID" value="KAG8082986.1"/>
    <property type="molecule type" value="Genomic_DNA"/>
</dbReference>
<dbReference type="OrthoDB" id="694201at2759"/>
<evidence type="ECO:0000313" key="5">
    <source>
        <dbReference type="Proteomes" id="UP000729402"/>
    </source>
</evidence>
<keyword evidence="5" id="KW-1185">Reference proteome</keyword>
<dbReference type="Proteomes" id="UP000729402">
    <property type="component" value="Unassembled WGS sequence"/>
</dbReference>
<name>A0A8J5TLC9_ZIZPA</name>
<accession>A0A8J5TLC9</accession>
<dbReference type="PANTHER" id="PTHR33172">
    <property type="entry name" value="OS08G0516900 PROTEIN"/>
    <property type="match status" value="1"/>
</dbReference>
<dbReference type="InterPro" id="IPR051992">
    <property type="entry name" value="OxStress_Response_Reg"/>
</dbReference>
<proteinExistence type="predicted"/>
<keyword evidence="2" id="KW-0539">Nucleus</keyword>
<comment type="caution">
    <text evidence="4">The sequence shown here is derived from an EMBL/GenBank/DDBJ whole genome shotgun (WGS) entry which is preliminary data.</text>
</comment>
<sequence>MEAYVLFPRGEMEMISCDEQEEDIGCPSESELSLESSLSEEEEVGAEIADDASSSGSSSAGHFEMSSLVSELPLMRRGLSKFFDGKSQSFTSLAAVGGLEDLAKPTTMRKRLKTSRSCGAVRLQDEHRRGRLSGRRFHNASTASFKKASGRGQLSVLGASRRTRPSVTAVSPSPRPRGAVSKTCCARGCANLSQV</sequence>
<feature type="region of interest" description="Disordered" evidence="3">
    <location>
        <begin position="159"/>
        <end position="179"/>
    </location>
</feature>
<evidence type="ECO:0000313" key="4">
    <source>
        <dbReference type="EMBL" id="KAG8082986.1"/>
    </source>
</evidence>
<feature type="compositionally biased region" description="Low complexity" evidence="3">
    <location>
        <begin position="51"/>
        <end position="61"/>
    </location>
</feature>
<feature type="compositionally biased region" description="Acidic residues" evidence="3">
    <location>
        <begin position="38"/>
        <end position="50"/>
    </location>
</feature>
<reference evidence="4" key="1">
    <citation type="journal article" date="2021" name="bioRxiv">
        <title>Whole Genome Assembly and Annotation of Northern Wild Rice, Zizania palustris L., Supports a Whole Genome Duplication in the Zizania Genus.</title>
        <authorList>
            <person name="Haas M."/>
            <person name="Kono T."/>
            <person name="Macchietto M."/>
            <person name="Millas R."/>
            <person name="McGilp L."/>
            <person name="Shao M."/>
            <person name="Duquette J."/>
            <person name="Hirsch C.N."/>
            <person name="Kimball J."/>
        </authorList>
    </citation>
    <scope>NUCLEOTIDE SEQUENCE</scope>
    <source>
        <tissue evidence="4">Fresh leaf tissue</tissue>
    </source>
</reference>